<evidence type="ECO:0000256" key="1">
    <source>
        <dbReference type="SAM" id="Coils"/>
    </source>
</evidence>
<keyword evidence="1" id="KW-0175">Coiled coil</keyword>
<reference evidence="4" key="1">
    <citation type="journal article" date="2017" name="bioRxiv">
        <title>Comparative analysis of the genomes of Stylophora pistillata and Acropora digitifera provides evidence for extensive differences between species of corals.</title>
        <authorList>
            <person name="Voolstra C.R."/>
            <person name="Li Y."/>
            <person name="Liew Y.J."/>
            <person name="Baumgarten S."/>
            <person name="Zoccola D."/>
            <person name="Flot J.-F."/>
            <person name="Tambutte S."/>
            <person name="Allemand D."/>
            <person name="Aranda M."/>
        </authorList>
    </citation>
    <scope>NUCLEOTIDE SEQUENCE [LARGE SCALE GENOMIC DNA]</scope>
</reference>
<dbReference type="Gene3D" id="1.10.287.1490">
    <property type="match status" value="1"/>
</dbReference>
<keyword evidence="4" id="KW-1185">Reference proteome</keyword>
<proteinExistence type="predicted"/>
<evidence type="ECO:0000313" key="4">
    <source>
        <dbReference type="Proteomes" id="UP000225706"/>
    </source>
</evidence>
<sequence length="626" mass="71684">MSTSWINFLYKHITEEEENERTSSSLDVLSKANIWIKDLPTNNLEPIEESFGARRMTLKGKKEMELQLGEKMAVLEQQYIDRENELIKKNSALENELRESRDKMNDLRIQQEKDNDALKTEIRELKETLIIREQRHKNQMDFFKEMATNAQNELNKARAVISNLSEGMRACEATLSASKETISEKEQKIKQLTSQKETYKNVIKSMTADIRHYNKQLQRAGNDVDKIKERLEFCQEVNNNLVKQISFLQHEDKKMQFDPHEKRIRERLEEKLKMINQLNHDLNQMYTEVTVEILAGVYDDLQLTQLDVKSWANFLPEQKNLLLVRETKGDEANAKKTEKGVYSSTFSATSVPFSGTFVPDTCLRKRRRSDQNKGFCCKSKTADLLSMPTADEGGPIKLHQAPLLPIFTSLSTSEVGRVRKDDDWLDRNQENFVPFSQKEECHLKDDEKPDDVHVSFAKKKVKSQAEKGNSSSEAEKAVTCRSAEEFHLSNTKDEKSSTEKGNSSSAAAKGNTPITTPATVSEVARSAKNDDRLSQSQWNSKTPSKTVNLNCIHFPFSVIVQSDVSSFDSTGYMRGQDAISNPETTARVGSPASLYRQNLEQNLNKKEWKVLNLMPTNPKRYLKFIL</sequence>
<gene>
    <name evidence="3" type="ORF">AWC38_SpisGene576</name>
</gene>
<organism evidence="3 4">
    <name type="scientific">Stylophora pistillata</name>
    <name type="common">Smooth cauliflower coral</name>
    <dbReference type="NCBI Taxonomy" id="50429"/>
    <lineage>
        <taxon>Eukaryota</taxon>
        <taxon>Metazoa</taxon>
        <taxon>Cnidaria</taxon>
        <taxon>Anthozoa</taxon>
        <taxon>Hexacorallia</taxon>
        <taxon>Scleractinia</taxon>
        <taxon>Astrocoeniina</taxon>
        <taxon>Pocilloporidae</taxon>
        <taxon>Stylophora</taxon>
    </lineage>
</organism>
<protein>
    <submittedName>
        <fullName evidence="3">Uncharacterized protein</fullName>
    </submittedName>
</protein>
<dbReference type="Proteomes" id="UP000225706">
    <property type="component" value="Unassembled WGS sequence"/>
</dbReference>
<dbReference type="AlphaFoldDB" id="A0A2B4T1J3"/>
<dbReference type="OrthoDB" id="5989596at2759"/>
<evidence type="ECO:0000313" key="3">
    <source>
        <dbReference type="EMBL" id="PFX34495.1"/>
    </source>
</evidence>
<comment type="caution">
    <text evidence="3">The sequence shown here is derived from an EMBL/GenBank/DDBJ whole genome shotgun (WGS) entry which is preliminary data.</text>
</comment>
<feature type="coiled-coil region" evidence="1">
    <location>
        <begin position="76"/>
        <end position="288"/>
    </location>
</feature>
<feature type="compositionally biased region" description="Polar residues" evidence="2">
    <location>
        <begin position="499"/>
        <end position="519"/>
    </location>
</feature>
<accession>A0A2B4T1J3</accession>
<dbReference type="EMBL" id="LSMT01000004">
    <property type="protein sequence ID" value="PFX34495.1"/>
    <property type="molecule type" value="Genomic_DNA"/>
</dbReference>
<evidence type="ECO:0000256" key="2">
    <source>
        <dbReference type="SAM" id="MobiDB-lite"/>
    </source>
</evidence>
<feature type="region of interest" description="Disordered" evidence="2">
    <location>
        <begin position="458"/>
        <end position="542"/>
    </location>
</feature>
<feature type="compositionally biased region" description="Basic and acidic residues" evidence="2">
    <location>
        <begin position="473"/>
        <end position="498"/>
    </location>
</feature>
<name>A0A2B4T1J3_STYPI</name>